<evidence type="ECO:0000313" key="2">
    <source>
        <dbReference type="EMBL" id="QGM98910.1"/>
    </source>
</evidence>
<dbReference type="KEGG" id="mpar:F7D14_16410"/>
<keyword evidence="1" id="KW-0732">Signal</keyword>
<evidence type="ECO:0000256" key="1">
    <source>
        <dbReference type="SAM" id="SignalP"/>
    </source>
</evidence>
<feature type="chain" id="PRO_5025530025" evidence="1">
    <location>
        <begin position="27"/>
        <end position="153"/>
    </location>
</feature>
<reference evidence="2 3" key="1">
    <citation type="submission" date="2019-09" db="EMBL/GenBank/DDBJ databases">
        <title>Isolation and complete genome sequencing of Methylocystis species.</title>
        <authorList>
            <person name="Rumah B.L."/>
            <person name="Stead C.E."/>
            <person name="Stevens B.C."/>
            <person name="Minton N.P."/>
            <person name="Grosse-Honebrink A."/>
            <person name="Zhang Y."/>
        </authorList>
    </citation>
    <scope>NUCLEOTIDE SEQUENCE [LARGE SCALE GENOMIC DNA]</scope>
    <source>
        <strain evidence="2 3">BRCS2</strain>
    </source>
</reference>
<protein>
    <submittedName>
        <fullName evidence="2">Uncharacterized protein</fullName>
    </submittedName>
</protein>
<organism evidence="2 3">
    <name type="scientific">Methylocystis parvus</name>
    <dbReference type="NCBI Taxonomy" id="134"/>
    <lineage>
        <taxon>Bacteria</taxon>
        <taxon>Pseudomonadati</taxon>
        <taxon>Pseudomonadota</taxon>
        <taxon>Alphaproteobacteria</taxon>
        <taxon>Hyphomicrobiales</taxon>
        <taxon>Methylocystaceae</taxon>
        <taxon>Methylocystis</taxon>
    </lineage>
</organism>
<name>A0A6B8ME53_9HYPH</name>
<dbReference type="RefSeq" id="WP_026016342.1">
    <property type="nucleotide sequence ID" value="NZ_CP044331.1"/>
</dbReference>
<feature type="signal peptide" evidence="1">
    <location>
        <begin position="1"/>
        <end position="26"/>
    </location>
</feature>
<gene>
    <name evidence="2" type="ORF">F7D14_16410</name>
</gene>
<dbReference type="EMBL" id="CP044331">
    <property type="protein sequence ID" value="QGM98910.1"/>
    <property type="molecule type" value="Genomic_DNA"/>
</dbReference>
<keyword evidence="3" id="KW-1185">Reference proteome</keyword>
<evidence type="ECO:0000313" key="3">
    <source>
        <dbReference type="Proteomes" id="UP000422569"/>
    </source>
</evidence>
<accession>A0A6B8ME53</accession>
<dbReference type="Proteomes" id="UP000422569">
    <property type="component" value="Chromosome"/>
</dbReference>
<dbReference type="AlphaFoldDB" id="A0A6B8ME53"/>
<sequence length="153" mass="16591">MRISAGASIVTAVVLLANGAASDVSAAQREYDPPAEYRYLPYSGAIPSCADPGVLREITDTFAWREVQYWNSGLAIVNYESVAETGYRTNGATYIPRRFCQAEAMFDDGRRRRVVYNVGEALGFIGLGSGVTWCVVGLDRNHAFSPNCRAAGP</sequence>
<proteinExistence type="predicted"/>